<dbReference type="EMBL" id="CAJPWZ010002427">
    <property type="protein sequence ID" value="CAG2238392.1"/>
    <property type="molecule type" value="Genomic_DNA"/>
</dbReference>
<dbReference type="Proteomes" id="UP000683360">
    <property type="component" value="Unassembled WGS sequence"/>
</dbReference>
<reference evidence="2" key="1">
    <citation type="submission" date="2021-03" db="EMBL/GenBank/DDBJ databases">
        <authorList>
            <person name="Bekaert M."/>
        </authorList>
    </citation>
    <scope>NUCLEOTIDE SEQUENCE</scope>
</reference>
<dbReference type="AlphaFoldDB" id="A0A8S3U461"/>
<feature type="compositionally biased region" description="Basic and acidic residues" evidence="1">
    <location>
        <begin position="148"/>
        <end position="161"/>
    </location>
</feature>
<accession>A0A8S3U461</accession>
<evidence type="ECO:0000313" key="2">
    <source>
        <dbReference type="EMBL" id="CAG2238392.1"/>
    </source>
</evidence>
<sequence length="177" mass="20146">MWYLTYRSRQRLGQSDFLVDQKHRQNLETITTISSIYTTIVCAPTLYNVSDSSSSSIDEARMVPIGIPSTHQCKKYDDTIMTYDFCASDGDFDLDINERIVVGCESYTRTETGKSKMNKKSVRKMSWRKVKKDQPQASSTMVESPCQSKHEMKRTLSRKDSGISESITSLQALEVSI</sequence>
<feature type="compositionally biased region" description="Polar residues" evidence="1">
    <location>
        <begin position="135"/>
        <end position="147"/>
    </location>
</feature>
<comment type="caution">
    <text evidence="2">The sequence shown here is derived from an EMBL/GenBank/DDBJ whole genome shotgun (WGS) entry which is preliminary data.</text>
</comment>
<dbReference type="OrthoDB" id="10345828at2759"/>
<evidence type="ECO:0000256" key="1">
    <source>
        <dbReference type="SAM" id="MobiDB-lite"/>
    </source>
</evidence>
<evidence type="ECO:0000313" key="3">
    <source>
        <dbReference type="Proteomes" id="UP000683360"/>
    </source>
</evidence>
<keyword evidence="3" id="KW-1185">Reference proteome</keyword>
<protein>
    <submittedName>
        <fullName evidence="2">Uncharacterized protein</fullName>
    </submittedName>
</protein>
<proteinExistence type="predicted"/>
<gene>
    <name evidence="2" type="ORF">MEDL_50798</name>
</gene>
<organism evidence="2 3">
    <name type="scientific">Mytilus edulis</name>
    <name type="common">Blue mussel</name>
    <dbReference type="NCBI Taxonomy" id="6550"/>
    <lineage>
        <taxon>Eukaryota</taxon>
        <taxon>Metazoa</taxon>
        <taxon>Spiralia</taxon>
        <taxon>Lophotrochozoa</taxon>
        <taxon>Mollusca</taxon>
        <taxon>Bivalvia</taxon>
        <taxon>Autobranchia</taxon>
        <taxon>Pteriomorphia</taxon>
        <taxon>Mytilida</taxon>
        <taxon>Mytiloidea</taxon>
        <taxon>Mytilidae</taxon>
        <taxon>Mytilinae</taxon>
        <taxon>Mytilus</taxon>
    </lineage>
</organism>
<name>A0A8S3U461_MYTED</name>
<feature type="region of interest" description="Disordered" evidence="1">
    <location>
        <begin position="126"/>
        <end position="161"/>
    </location>
</feature>